<gene>
    <name evidence="1" type="ORF">PECUL_23A009277</name>
</gene>
<dbReference type="Proteomes" id="UP001295444">
    <property type="component" value="Chromosome 02"/>
</dbReference>
<name>A0AAD1VVL3_PELCU</name>
<sequence length="72" mass="8430">MRTREKEIKDLVHDIHALETTHKADQTLTSFQELAALRGKLATLLHGRYQRQLQRSKTYFYVSSDKCVRLLA</sequence>
<organism evidence="1 2">
    <name type="scientific">Pelobates cultripes</name>
    <name type="common">Western spadefoot toad</name>
    <dbReference type="NCBI Taxonomy" id="61616"/>
    <lineage>
        <taxon>Eukaryota</taxon>
        <taxon>Metazoa</taxon>
        <taxon>Chordata</taxon>
        <taxon>Craniata</taxon>
        <taxon>Vertebrata</taxon>
        <taxon>Euteleostomi</taxon>
        <taxon>Amphibia</taxon>
        <taxon>Batrachia</taxon>
        <taxon>Anura</taxon>
        <taxon>Pelobatoidea</taxon>
        <taxon>Pelobatidae</taxon>
        <taxon>Pelobates</taxon>
    </lineage>
</organism>
<protein>
    <submittedName>
        <fullName evidence="1">Uncharacterized protein</fullName>
    </submittedName>
</protein>
<proteinExistence type="predicted"/>
<accession>A0AAD1VVL3</accession>
<dbReference type="AlphaFoldDB" id="A0AAD1VVL3"/>
<dbReference type="EMBL" id="OW240913">
    <property type="protein sequence ID" value="CAH2252531.1"/>
    <property type="molecule type" value="Genomic_DNA"/>
</dbReference>
<evidence type="ECO:0000313" key="2">
    <source>
        <dbReference type="Proteomes" id="UP001295444"/>
    </source>
</evidence>
<reference evidence="1" key="1">
    <citation type="submission" date="2022-03" db="EMBL/GenBank/DDBJ databases">
        <authorList>
            <person name="Alioto T."/>
            <person name="Alioto T."/>
            <person name="Gomez Garrido J."/>
        </authorList>
    </citation>
    <scope>NUCLEOTIDE SEQUENCE</scope>
</reference>
<keyword evidence="2" id="KW-1185">Reference proteome</keyword>
<evidence type="ECO:0000313" key="1">
    <source>
        <dbReference type="EMBL" id="CAH2252531.1"/>
    </source>
</evidence>